<reference evidence="1 2" key="2">
    <citation type="submission" date="2018-11" db="EMBL/GenBank/DDBJ databases">
        <authorList>
            <consortium name="Pathogen Informatics"/>
        </authorList>
    </citation>
    <scope>NUCLEOTIDE SEQUENCE [LARGE SCALE GENOMIC DNA]</scope>
</reference>
<dbReference type="GO" id="GO:0000793">
    <property type="term" value="C:condensed chromosome"/>
    <property type="evidence" value="ECO:0007669"/>
    <property type="project" value="TreeGrafter"/>
</dbReference>
<dbReference type="OrthoDB" id="27187at2759"/>
<dbReference type="AlphaFoldDB" id="A0A0R3THI0"/>
<dbReference type="PANTHER" id="PTHR14418:SF5">
    <property type="entry name" value="CONDENSIN COMPLEX SUBUNIT 3"/>
    <property type="match status" value="1"/>
</dbReference>
<dbReference type="SUPFAM" id="SSF48371">
    <property type="entry name" value="ARM repeat"/>
    <property type="match status" value="1"/>
</dbReference>
<dbReference type="Gene3D" id="1.25.10.10">
    <property type="entry name" value="Leucine-rich Repeat Variant"/>
    <property type="match status" value="1"/>
</dbReference>
<dbReference type="InterPro" id="IPR027165">
    <property type="entry name" value="CND3"/>
</dbReference>
<evidence type="ECO:0000313" key="3">
    <source>
        <dbReference type="WBParaSite" id="HNAJ_0000652101-mRNA-1"/>
    </source>
</evidence>
<proteinExistence type="predicted"/>
<evidence type="ECO:0000313" key="1">
    <source>
        <dbReference type="EMBL" id="VDO02377.1"/>
    </source>
</evidence>
<dbReference type="PANTHER" id="PTHR14418">
    <property type="entry name" value="CONDENSIN COMPLEX SUBUNIT 3-RELATED"/>
    <property type="match status" value="1"/>
</dbReference>
<dbReference type="EMBL" id="UZAE01007302">
    <property type="protein sequence ID" value="VDO02377.1"/>
    <property type="molecule type" value="Genomic_DNA"/>
</dbReference>
<keyword evidence="2" id="KW-1185">Reference proteome</keyword>
<protein>
    <submittedName>
        <fullName evidence="3">Cnd1 domain-containing protein</fullName>
    </submittedName>
</protein>
<name>A0A0R3THI0_RODNA</name>
<sequence>MIKALLGCQIFPVEQPMVRVQAALGLARLQNPTDKKCPVIEQLLWLCRHDTSSDVRRASLAAIVLTTFTLTSVVERCRDVSDAVRKTAFTILANRAVVRPLSIAKRIAILQDGLTDTSGELNTFFCLDAKVTSSMFIVSSCSD</sequence>
<accession>A0A0R3THI0</accession>
<organism evidence="3">
    <name type="scientific">Rodentolepis nana</name>
    <name type="common">Dwarf tapeworm</name>
    <name type="synonym">Hymenolepis nana</name>
    <dbReference type="NCBI Taxonomy" id="102285"/>
    <lineage>
        <taxon>Eukaryota</taxon>
        <taxon>Metazoa</taxon>
        <taxon>Spiralia</taxon>
        <taxon>Lophotrochozoa</taxon>
        <taxon>Platyhelminthes</taxon>
        <taxon>Cestoda</taxon>
        <taxon>Eucestoda</taxon>
        <taxon>Cyclophyllidea</taxon>
        <taxon>Hymenolepididae</taxon>
        <taxon>Rodentolepis</taxon>
    </lineage>
</organism>
<reference evidence="3" key="1">
    <citation type="submission" date="2017-02" db="UniProtKB">
        <authorList>
            <consortium name="WormBaseParasite"/>
        </authorList>
    </citation>
    <scope>IDENTIFICATION</scope>
</reference>
<evidence type="ECO:0000313" key="2">
    <source>
        <dbReference type="Proteomes" id="UP000278807"/>
    </source>
</evidence>
<dbReference type="InterPro" id="IPR011989">
    <property type="entry name" value="ARM-like"/>
</dbReference>
<gene>
    <name evidence="1" type="ORF">HNAJ_LOCUS6517</name>
</gene>
<dbReference type="GO" id="GO:0000796">
    <property type="term" value="C:condensin complex"/>
    <property type="evidence" value="ECO:0007669"/>
    <property type="project" value="InterPro"/>
</dbReference>
<dbReference type="GO" id="GO:0007076">
    <property type="term" value="P:mitotic chromosome condensation"/>
    <property type="evidence" value="ECO:0007669"/>
    <property type="project" value="InterPro"/>
</dbReference>
<dbReference type="InterPro" id="IPR016024">
    <property type="entry name" value="ARM-type_fold"/>
</dbReference>
<dbReference type="STRING" id="102285.A0A0R3THI0"/>
<dbReference type="WBParaSite" id="HNAJ_0000652101-mRNA-1">
    <property type="protein sequence ID" value="HNAJ_0000652101-mRNA-1"/>
    <property type="gene ID" value="HNAJ_0000652101"/>
</dbReference>
<dbReference type="Proteomes" id="UP000278807">
    <property type="component" value="Unassembled WGS sequence"/>
</dbReference>